<dbReference type="RefSeq" id="WP_105339015.1">
    <property type="nucleotide sequence ID" value="NZ_PUHZ01000025.1"/>
</dbReference>
<feature type="domain" description="HTH arsR-type" evidence="4">
    <location>
        <begin position="19"/>
        <end position="109"/>
    </location>
</feature>
<dbReference type="EMBL" id="PUHZ01000025">
    <property type="protein sequence ID" value="PQO42438.1"/>
    <property type="molecule type" value="Genomic_DNA"/>
</dbReference>
<name>A0A2S8GD97_9BACT</name>
<proteinExistence type="predicted"/>
<evidence type="ECO:0000256" key="3">
    <source>
        <dbReference type="ARBA" id="ARBA00023163"/>
    </source>
</evidence>
<organism evidence="5 6">
    <name type="scientific">Blastopirellula marina</name>
    <dbReference type="NCBI Taxonomy" id="124"/>
    <lineage>
        <taxon>Bacteria</taxon>
        <taxon>Pseudomonadati</taxon>
        <taxon>Planctomycetota</taxon>
        <taxon>Planctomycetia</taxon>
        <taxon>Pirellulales</taxon>
        <taxon>Pirellulaceae</taxon>
        <taxon>Blastopirellula</taxon>
    </lineage>
</organism>
<dbReference type="InterPro" id="IPR036390">
    <property type="entry name" value="WH_DNA-bd_sf"/>
</dbReference>
<reference evidence="5 6" key="1">
    <citation type="submission" date="2018-02" db="EMBL/GenBank/DDBJ databases">
        <title>Comparative genomes isolates from brazilian mangrove.</title>
        <authorList>
            <person name="Araujo J.E."/>
            <person name="Taketani R.G."/>
            <person name="Silva M.C.P."/>
            <person name="Loureco M.V."/>
            <person name="Andreote F.D."/>
        </authorList>
    </citation>
    <scope>NUCLEOTIDE SEQUENCE [LARGE SCALE GENOMIC DNA]</scope>
    <source>
        <strain evidence="5 6">Nap-Phe MGV</strain>
    </source>
</reference>
<evidence type="ECO:0000313" key="6">
    <source>
        <dbReference type="Proteomes" id="UP000237819"/>
    </source>
</evidence>
<dbReference type="Proteomes" id="UP000237819">
    <property type="component" value="Unassembled WGS sequence"/>
</dbReference>
<dbReference type="NCBIfam" id="NF033788">
    <property type="entry name" value="HTH_metalloreg"/>
    <property type="match status" value="1"/>
</dbReference>
<dbReference type="Pfam" id="PF01022">
    <property type="entry name" value="HTH_5"/>
    <property type="match status" value="1"/>
</dbReference>
<accession>A0A2S8GD97</accession>
<keyword evidence="2" id="KW-0238">DNA-binding</keyword>
<gene>
    <name evidence="5" type="ORF">C5Y93_29365</name>
</gene>
<dbReference type="PANTHER" id="PTHR33154">
    <property type="entry name" value="TRANSCRIPTIONAL REGULATOR, ARSR FAMILY"/>
    <property type="match status" value="1"/>
</dbReference>
<dbReference type="InterPro" id="IPR036388">
    <property type="entry name" value="WH-like_DNA-bd_sf"/>
</dbReference>
<comment type="caution">
    <text evidence="5">The sequence shown here is derived from an EMBL/GenBank/DDBJ whole genome shotgun (WGS) entry which is preliminary data.</text>
</comment>
<sequence>MAKCDPNSSKCDTAPVTVPTDADPRELADLAWAIAHPARVSIVRLLIHRETCVCGEIVGELPLAQSTVSQHLKILKESGLVQGEVDGPKVCYCINREKLALLKSLVAEL</sequence>
<dbReference type="GO" id="GO:0003700">
    <property type="term" value="F:DNA-binding transcription factor activity"/>
    <property type="evidence" value="ECO:0007669"/>
    <property type="project" value="InterPro"/>
</dbReference>
<keyword evidence="3" id="KW-0804">Transcription</keyword>
<dbReference type="OrthoDB" id="9802016at2"/>
<dbReference type="SUPFAM" id="SSF46785">
    <property type="entry name" value="Winged helix' DNA-binding domain"/>
    <property type="match status" value="1"/>
</dbReference>
<dbReference type="PRINTS" id="PR00778">
    <property type="entry name" value="HTHARSR"/>
</dbReference>
<dbReference type="GO" id="GO:0003677">
    <property type="term" value="F:DNA binding"/>
    <property type="evidence" value="ECO:0007669"/>
    <property type="project" value="UniProtKB-KW"/>
</dbReference>
<dbReference type="InterPro" id="IPR011991">
    <property type="entry name" value="ArsR-like_HTH"/>
</dbReference>
<dbReference type="CDD" id="cd00090">
    <property type="entry name" value="HTH_ARSR"/>
    <property type="match status" value="1"/>
</dbReference>
<protein>
    <submittedName>
        <fullName evidence="5">Transcriptional regulator</fullName>
    </submittedName>
</protein>
<dbReference type="FunFam" id="1.10.10.10:FF:000997">
    <property type="entry name" value="Transcriptional regulator, ArsR family"/>
    <property type="match status" value="1"/>
</dbReference>
<evidence type="ECO:0000313" key="5">
    <source>
        <dbReference type="EMBL" id="PQO42438.1"/>
    </source>
</evidence>
<evidence type="ECO:0000256" key="1">
    <source>
        <dbReference type="ARBA" id="ARBA00023015"/>
    </source>
</evidence>
<dbReference type="Gene3D" id="1.10.10.10">
    <property type="entry name" value="Winged helix-like DNA-binding domain superfamily/Winged helix DNA-binding domain"/>
    <property type="match status" value="1"/>
</dbReference>
<evidence type="ECO:0000259" key="4">
    <source>
        <dbReference type="PROSITE" id="PS50987"/>
    </source>
</evidence>
<keyword evidence="1" id="KW-0805">Transcription regulation</keyword>
<dbReference type="PANTHER" id="PTHR33154:SF15">
    <property type="entry name" value="REGULATORY PROTEIN ARSR"/>
    <property type="match status" value="1"/>
</dbReference>
<dbReference type="SMART" id="SM00418">
    <property type="entry name" value="HTH_ARSR"/>
    <property type="match status" value="1"/>
</dbReference>
<evidence type="ECO:0000256" key="2">
    <source>
        <dbReference type="ARBA" id="ARBA00023125"/>
    </source>
</evidence>
<dbReference type="InterPro" id="IPR001845">
    <property type="entry name" value="HTH_ArsR_DNA-bd_dom"/>
</dbReference>
<dbReference type="PROSITE" id="PS50987">
    <property type="entry name" value="HTH_ARSR_2"/>
    <property type="match status" value="1"/>
</dbReference>
<dbReference type="InterPro" id="IPR051081">
    <property type="entry name" value="HTH_MetalResp_TranReg"/>
</dbReference>
<dbReference type="AlphaFoldDB" id="A0A2S8GD97"/>